<dbReference type="Pfam" id="PF00079">
    <property type="entry name" value="Serpin"/>
    <property type="match status" value="1"/>
</dbReference>
<comment type="caution">
    <text evidence="3">The sequence shown here is derived from an EMBL/GenBank/DDBJ whole genome shotgun (WGS) entry which is preliminary data.</text>
</comment>
<evidence type="ECO:0000313" key="3">
    <source>
        <dbReference type="EMBL" id="HGD12592.1"/>
    </source>
</evidence>
<dbReference type="SMART" id="SM00093">
    <property type="entry name" value="SERPIN"/>
    <property type="match status" value="1"/>
</dbReference>
<accession>A0A7V3PSK5</accession>
<evidence type="ECO:0000256" key="1">
    <source>
        <dbReference type="RuleBase" id="RU000411"/>
    </source>
</evidence>
<dbReference type="EMBL" id="DTMZ01000007">
    <property type="protein sequence ID" value="HGD12592.1"/>
    <property type="molecule type" value="Genomic_DNA"/>
</dbReference>
<gene>
    <name evidence="3" type="ORF">ENX16_00695</name>
</gene>
<dbReference type="AlphaFoldDB" id="A0A7V3PSK5"/>
<dbReference type="GO" id="GO:0005615">
    <property type="term" value="C:extracellular space"/>
    <property type="evidence" value="ECO:0007669"/>
    <property type="project" value="InterPro"/>
</dbReference>
<dbReference type="InterPro" id="IPR023795">
    <property type="entry name" value="Serpin_CS"/>
</dbReference>
<comment type="similarity">
    <text evidence="1">Belongs to the serpin family.</text>
</comment>
<dbReference type="InterPro" id="IPR023796">
    <property type="entry name" value="Serpin_dom"/>
</dbReference>
<feature type="domain" description="Serpin" evidence="2">
    <location>
        <begin position="41"/>
        <end position="397"/>
    </location>
</feature>
<dbReference type="FunFam" id="3.30.497.10:FF:000001">
    <property type="entry name" value="Serine protease inhibitor"/>
    <property type="match status" value="1"/>
</dbReference>
<dbReference type="InterPro" id="IPR000215">
    <property type="entry name" value="Serpin_fam"/>
</dbReference>
<dbReference type="PANTHER" id="PTHR11461:SF211">
    <property type="entry name" value="GH10112P-RELATED"/>
    <property type="match status" value="1"/>
</dbReference>
<proteinExistence type="inferred from homology"/>
<dbReference type="InterPro" id="IPR042178">
    <property type="entry name" value="Serpin_sf_1"/>
</dbReference>
<protein>
    <submittedName>
        <fullName evidence="3">Serpin family protein</fullName>
    </submittedName>
</protein>
<dbReference type="PANTHER" id="PTHR11461">
    <property type="entry name" value="SERINE PROTEASE INHIBITOR, SERPIN"/>
    <property type="match status" value="1"/>
</dbReference>
<dbReference type="InterPro" id="IPR042185">
    <property type="entry name" value="Serpin_sf_2"/>
</dbReference>
<dbReference type="InterPro" id="IPR036186">
    <property type="entry name" value="Serpin_sf"/>
</dbReference>
<reference evidence="3" key="1">
    <citation type="journal article" date="2020" name="mSystems">
        <title>Genome- and Community-Level Interaction Insights into Carbon Utilization and Element Cycling Functions of Hydrothermarchaeota in Hydrothermal Sediment.</title>
        <authorList>
            <person name="Zhou Z."/>
            <person name="Liu Y."/>
            <person name="Xu W."/>
            <person name="Pan J."/>
            <person name="Luo Z.H."/>
            <person name="Li M."/>
        </authorList>
    </citation>
    <scope>NUCLEOTIDE SEQUENCE [LARGE SCALE GENOMIC DNA]</scope>
    <source>
        <strain evidence="3">SpSt-914</strain>
    </source>
</reference>
<evidence type="ECO:0000259" key="2">
    <source>
        <dbReference type="SMART" id="SM00093"/>
    </source>
</evidence>
<dbReference type="Gene3D" id="3.30.497.10">
    <property type="entry name" value="Antithrombin, subunit I, domain 2"/>
    <property type="match status" value="1"/>
</dbReference>
<dbReference type="CDD" id="cd19588">
    <property type="entry name" value="serpin_miropin-like"/>
    <property type="match status" value="1"/>
</dbReference>
<organism evidence="3">
    <name type="scientific">candidate division WOR-3 bacterium</name>
    <dbReference type="NCBI Taxonomy" id="2052148"/>
    <lineage>
        <taxon>Bacteria</taxon>
        <taxon>Bacteria division WOR-3</taxon>
    </lineage>
</organism>
<dbReference type="Gene3D" id="2.30.39.10">
    <property type="entry name" value="Alpha-1-antitrypsin, domain 1"/>
    <property type="match status" value="1"/>
</dbReference>
<sequence>MLILFIMNILVIFSLISSPLRGADSPSNPALLIDASNQFGFALFEQLTTGQMDENVVISPYSIASALTMCLNGAAGETRTAMLKTLGLTGLELDAVNTQAKQLRDRLSQTESGVILKIANSLWARKEVVFKSSFKKKIKRFHAAEMFTLDFNRADAADVINRWVTQKTQNKIRSIITRINPEQVLFLINAIYFKGKWQHPFDKEMTADEEFYLANDKTIRVPMMHRSGKFNYLETDGFAAVELPYAQGNISMFLLLPDESIGIKGLLARFNPDNWSTWLALFESRQGQIALPRFKIEYEQSLKPALSKLGMALAFDLNRANFSEMSSVPLAVGDVKHKSYLEVNEEGTEAAAVTSVEMVMTAVPARTFNLFFNRPFVFLLQDNHTGAILFLGTVCQPGS</sequence>
<dbReference type="SUPFAM" id="SSF56574">
    <property type="entry name" value="Serpins"/>
    <property type="match status" value="1"/>
</dbReference>
<name>A0A7V3PSK5_UNCW3</name>
<dbReference type="PROSITE" id="PS00284">
    <property type="entry name" value="SERPIN"/>
    <property type="match status" value="1"/>
</dbReference>
<dbReference type="GO" id="GO:0004867">
    <property type="term" value="F:serine-type endopeptidase inhibitor activity"/>
    <property type="evidence" value="ECO:0007669"/>
    <property type="project" value="InterPro"/>
</dbReference>